<keyword evidence="2" id="KW-0675">Receptor</keyword>
<evidence type="ECO:0000313" key="2">
    <source>
        <dbReference type="EMBL" id="TYK08575.1"/>
    </source>
</evidence>
<accession>A0A5D3CAL7</accession>
<sequence length="87" mass="9963">MGKLIYLSHIRPDISYAVSTVGPFTQAPYEEHMEAVNRIMRYLKTTLVIDKKSTSRYCTFAWGNLVTWRSKKQSVVAKSSAEVNAKY</sequence>
<dbReference type="AlphaFoldDB" id="A0A5D3CAL7"/>
<proteinExistence type="predicted"/>
<dbReference type="PANTHER" id="PTHR11439">
    <property type="entry name" value="GAG-POL-RELATED RETROTRANSPOSON"/>
    <property type="match status" value="1"/>
</dbReference>
<dbReference type="PANTHER" id="PTHR11439:SF440">
    <property type="entry name" value="INTEGRASE CATALYTIC DOMAIN-CONTAINING PROTEIN"/>
    <property type="match status" value="1"/>
</dbReference>
<evidence type="ECO:0000313" key="1">
    <source>
        <dbReference type="EMBL" id="KAA0050771.1"/>
    </source>
</evidence>
<evidence type="ECO:0000313" key="3">
    <source>
        <dbReference type="Proteomes" id="UP000321393"/>
    </source>
</evidence>
<gene>
    <name evidence="2" type="ORF">E5676_scaffold323G001210</name>
    <name evidence="1" type="ORF">E6C27_scaffold404G00200</name>
</gene>
<dbReference type="OrthoDB" id="128382at2759"/>
<name>A0A5D3CAL7_CUCMM</name>
<dbReference type="EMBL" id="SSTE01011678">
    <property type="protein sequence ID" value="KAA0050771.1"/>
    <property type="molecule type" value="Genomic_DNA"/>
</dbReference>
<reference evidence="3 4" key="1">
    <citation type="submission" date="2019-08" db="EMBL/GenBank/DDBJ databases">
        <title>Draft genome sequences of two oriental melons (Cucumis melo L. var makuwa).</title>
        <authorList>
            <person name="Kwon S.-Y."/>
        </authorList>
    </citation>
    <scope>NUCLEOTIDE SEQUENCE [LARGE SCALE GENOMIC DNA]</scope>
    <source>
        <strain evidence="4">cv. Chang Bougi</strain>
        <strain evidence="3">cv. SW 3</strain>
        <tissue evidence="2">Leaf</tissue>
    </source>
</reference>
<dbReference type="EMBL" id="SSTD01012658">
    <property type="protein sequence ID" value="TYK08575.1"/>
    <property type="molecule type" value="Genomic_DNA"/>
</dbReference>
<dbReference type="Proteomes" id="UP000321947">
    <property type="component" value="Unassembled WGS sequence"/>
</dbReference>
<protein>
    <submittedName>
        <fullName evidence="2">Cysteine-rich RLK (Receptor-like protein kinase) 8</fullName>
    </submittedName>
</protein>
<organism evidence="2 4">
    <name type="scientific">Cucumis melo var. makuwa</name>
    <name type="common">Oriental melon</name>
    <dbReference type="NCBI Taxonomy" id="1194695"/>
    <lineage>
        <taxon>Eukaryota</taxon>
        <taxon>Viridiplantae</taxon>
        <taxon>Streptophyta</taxon>
        <taxon>Embryophyta</taxon>
        <taxon>Tracheophyta</taxon>
        <taxon>Spermatophyta</taxon>
        <taxon>Magnoliopsida</taxon>
        <taxon>eudicotyledons</taxon>
        <taxon>Gunneridae</taxon>
        <taxon>Pentapetalae</taxon>
        <taxon>rosids</taxon>
        <taxon>fabids</taxon>
        <taxon>Cucurbitales</taxon>
        <taxon>Cucurbitaceae</taxon>
        <taxon>Benincaseae</taxon>
        <taxon>Cucumis</taxon>
    </lineage>
</organism>
<dbReference type="GO" id="GO:0016301">
    <property type="term" value="F:kinase activity"/>
    <property type="evidence" value="ECO:0007669"/>
    <property type="project" value="UniProtKB-KW"/>
</dbReference>
<keyword evidence="2" id="KW-0418">Kinase</keyword>
<dbReference type="Proteomes" id="UP000321393">
    <property type="component" value="Unassembled WGS sequence"/>
</dbReference>
<evidence type="ECO:0000313" key="4">
    <source>
        <dbReference type="Proteomes" id="UP000321947"/>
    </source>
</evidence>
<comment type="caution">
    <text evidence="2">The sequence shown here is derived from an EMBL/GenBank/DDBJ whole genome shotgun (WGS) entry which is preliminary data.</text>
</comment>
<keyword evidence="2" id="KW-0808">Transferase</keyword>